<evidence type="ECO:0000313" key="8">
    <source>
        <dbReference type="Proteomes" id="UP000187367"/>
    </source>
</evidence>
<dbReference type="Gene3D" id="3.40.630.190">
    <property type="entry name" value="LCP protein"/>
    <property type="match status" value="1"/>
</dbReference>
<accession>A0A1R1RYF1</accession>
<evidence type="ECO:0000313" key="7">
    <source>
        <dbReference type="EMBL" id="OMI08902.1"/>
    </source>
</evidence>
<evidence type="ECO:0000256" key="2">
    <source>
        <dbReference type="ARBA" id="ARBA00022692"/>
    </source>
</evidence>
<keyword evidence="4" id="KW-1133">Transmembrane helix</keyword>
<feature type="compositionally biased region" description="Low complexity" evidence="5">
    <location>
        <begin position="328"/>
        <end position="359"/>
    </location>
</feature>
<proteinExistence type="inferred from homology"/>
<reference evidence="7 8" key="1">
    <citation type="submission" date="2017-01" db="EMBL/GenBank/DDBJ databases">
        <title>Bacillus phylogenomics.</title>
        <authorList>
            <person name="Dunlap C."/>
        </authorList>
    </citation>
    <scope>NUCLEOTIDE SEQUENCE [LARGE SCALE GENOMIC DNA]</scope>
    <source>
        <strain evidence="7 8">NRRL B-41282</strain>
    </source>
</reference>
<dbReference type="InterPro" id="IPR050922">
    <property type="entry name" value="LytR/CpsA/Psr_CW_biosynth"/>
</dbReference>
<dbReference type="Proteomes" id="UP000187367">
    <property type="component" value="Unassembled WGS sequence"/>
</dbReference>
<evidence type="ECO:0000256" key="3">
    <source>
        <dbReference type="ARBA" id="ARBA00022968"/>
    </source>
</evidence>
<dbReference type="AlphaFoldDB" id="A0A1R1RYF1"/>
<keyword evidence="2" id="KW-0812">Transmembrane</keyword>
<name>A0A1R1RYF1_9BACI</name>
<feature type="domain" description="Cell envelope-related transcriptional attenuator" evidence="6">
    <location>
        <begin position="94"/>
        <end position="245"/>
    </location>
</feature>
<comment type="caution">
    <text evidence="7">The sequence shown here is derived from an EMBL/GenBank/DDBJ whole genome shotgun (WGS) entry which is preliminary data.</text>
</comment>
<organism evidence="7 8">
    <name type="scientific">Bacillus swezeyi</name>
    <dbReference type="NCBI Taxonomy" id="1925020"/>
    <lineage>
        <taxon>Bacteria</taxon>
        <taxon>Bacillati</taxon>
        <taxon>Bacillota</taxon>
        <taxon>Bacilli</taxon>
        <taxon>Bacillales</taxon>
        <taxon>Bacillaceae</taxon>
        <taxon>Bacillus</taxon>
    </lineage>
</organism>
<dbReference type="Pfam" id="PF03816">
    <property type="entry name" value="LytR_cpsA_psr"/>
    <property type="match status" value="1"/>
</dbReference>
<feature type="region of interest" description="Disordered" evidence="5">
    <location>
        <begin position="325"/>
        <end position="359"/>
    </location>
</feature>
<gene>
    <name evidence="7" type="ORF">BW143_02270</name>
</gene>
<accession>A0A1R1QW63</accession>
<evidence type="ECO:0000256" key="5">
    <source>
        <dbReference type="SAM" id="MobiDB-lite"/>
    </source>
</evidence>
<keyword evidence="8" id="KW-1185">Reference proteome</keyword>
<evidence type="ECO:0000256" key="1">
    <source>
        <dbReference type="ARBA" id="ARBA00006068"/>
    </source>
</evidence>
<dbReference type="NCBIfam" id="TIGR00350">
    <property type="entry name" value="lytR_cpsA_psr"/>
    <property type="match status" value="1"/>
</dbReference>
<keyword evidence="4" id="KW-0472">Membrane</keyword>
<protein>
    <submittedName>
        <fullName evidence="7">LytR family transcriptional regulator</fullName>
    </submittedName>
</protein>
<evidence type="ECO:0000259" key="6">
    <source>
        <dbReference type="Pfam" id="PF03816"/>
    </source>
</evidence>
<dbReference type="OrthoDB" id="27330at2"/>
<keyword evidence="3" id="KW-0735">Signal-anchor</keyword>
<sequence length="359" mass="39970">MAERIKVRVRKKKSKKKKLVKRLIVLMLLALLVVGGVGVYKIFNTISAADGTYEELERGEKSKLRDEVVDIKKKPFSILFMGVEDYSTNGEHGRADSLIVVTLDPKQKTMKMLSIPRDTRVHLSGDTTGTKTKINAAYAKGGKEETIETVEDFLGIPIDYYATVDFDGFKDVIDEIGGIDVDVPFDFDEKSDVSKTKRIYFKKGNMHLNGEEALAYARMRKQDKRGDFGRNDRQKQILKAALDQVFQPQNLAKIDTIAQKASKNIETNFRITQALALQQIYSGFEGNDIETLSITGQDLTLANVYYFEPDEQNLANVQSELTHHLYPDSTADSSDSSSDSSDTTADGTDGSADASVSSY</sequence>
<dbReference type="EMBL" id="MTJL01000005">
    <property type="protein sequence ID" value="OMI08902.1"/>
    <property type="molecule type" value="Genomic_DNA"/>
</dbReference>
<dbReference type="GO" id="GO:0071555">
    <property type="term" value="P:cell wall organization"/>
    <property type="evidence" value="ECO:0007669"/>
    <property type="project" value="UniProtKB-KW"/>
</dbReference>
<dbReference type="RefSeq" id="WP_076761140.1">
    <property type="nucleotide sequence ID" value="NZ_JARMMH010000011.1"/>
</dbReference>
<dbReference type="InterPro" id="IPR004474">
    <property type="entry name" value="LytR_CpsA_psr"/>
</dbReference>
<dbReference type="PANTHER" id="PTHR33392:SF10">
    <property type="entry name" value="POLYISOPRENYL-TEICHOIC ACID--PEPTIDOGLYCAN TEICHOIC ACID TRANSFERASE TAGV"/>
    <property type="match status" value="1"/>
</dbReference>
<dbReference type="PANTHER" id="PTHR33392">
    <property type="entry name" value="POLYISOPRENYL-TEICHOIC ACID--PEPTIDOGLYCAN TEICHOIC ACID TRANSFERASE TAGU"/>
    <property type="match status" value="1"/>
</dbReference>
<comment type="similarity">
    <text evidence="1">Belongs to the LytR/CpsA/Psr (LCP) family.</text>
</comment>
<evidence type="ECO:0000256" key="4">
    <source>
        <dbReference type="ARBA" id="ARBA00022989"/>
    </source>
</evidence>